<dbReference type="Proteomes" id="UP000287502">
    <property type="component" value="Chromosome"/>
</dbReference>
<evidence type="ECO:0000256" key="1">
    <source>
        <dbReference type="ARBA" id="ARBA00004953"/>
    </source>
</evidence>
<dbReference type="UniPathway" id="UPA00148"/>
<name>A0A410JZ29_9BACT</name>
<evidence type="ECO:0000259" key="8">
    <source>
        <dbReference type="Pfam" id="PF00590"/>
    </source>
</evidence>
<dbReference type="EC" id="2.1.1.133" evidence="9"/>
<dbReference type="InterPro" id="IPR050161">
    <property type="entry name" value="Siro_Cobalamin_biosynth"/>
</dbReference>
<dbReference type="GO" id="GO:0009236">
    <property type="term" value="P:cobalamin biosynthetic process"/>
    <property type="evidence" value="ECO:0007669"/>
    <property type="project" value="UniProtKB-UniPathway"/>
</dbReference>
<dbReference type="PANTHER" id="PTHR45790">
    <property type="entry name" value="SIROHEME SYNTHASE-RELATED"/>
    <property type="match status" value="1"/>
</dbReference>
<dbReference type="OrthoDB" id="9815856at2"/>
<evidence type="ECO:0000256" key="5">
    <source>
        <dbReference type="ARBA" id="ARBA00022679"/>
    </source>
</evidence>
<keyword evidence="4 7" id="KW-0489">Methyltransferase</keyword>
<comment type="similarity">
    <text evidence="2 7">Belongs to the precorrin methyltransferase family.</text>
</comment>
<dbReference type="RefSeq" id="WP_128466726.1">
    <property type="nucleotide sequence ID" value="NZ_CP035108.1"/>
</dbReference>
<dbReference type="InterPro" id="IPR014777">
    <property type="entry name" value="4pyrrole_Mease_sub1"/>
</dbReference>
<dbReference type="GO" id="GO:0046026">
    <property type="term" value="F:precorrin-4 C11-methyltransferase activity"/>
    <property type="evidence" value="ECO:0007669"/>
    <property type="project" value="UniProtKB-EC"/>
</dbReference>
<dbReference type="PROSITE" id="PS00840">
    <property type="entry name" value="SUMT_2"/>
    <property type="match status" value="1"/>
</dbReference>
<dbReference type="EMBL" id="CP035108">
    <property type="protein sequence ID" value="QAR33440.1"/>
    <property type="molecule type" value="Genomic_DNA"/>
</dbReference>
<accession>A0A410JZ29</accession>
<dbReference type="InterPro" id="IPR014776">
    <property type="entry name" value="4pyrrole_Mease_sub2"/>
</dbReference>
<dbReference type="Gene3D" id="3.30.950.10">
    <property type="entry name" value="Methyltransferase, Cobalt-precorrin-4 Transmethylase, Domain 2"/>
    <property type="match status" value="1"/>
</dbReference>
<comment type="pathway">
    <text evidence="1">Cofactor biosynthesis; adenosylcobalamin biosynthesis.</text>
</comment>
<dbReference type="AlphaFoldDB" id="A0A410JZ29"/>
<keyword evidence="10" id="KW-1185">Reference proteome</keyword>
<feature type="domain" description="Tetrapyrrole methylase" evidence="8">
    <location>
        <begin position="3"/>
        <end position="209"/>
    </location>
</feature>
<dbReference type="CDD" id="cd11641">
    <property type="entry name" value="Precorrin-4_C11-MT"/>
    <property type="match status" value="1"/>
</dbReference>
<evidence type="ECO:0000313" key="10">
    <source>
        <dbReference type="Proteomes" id="UP000287502"/>
    </source>
</evidence>
<organism evidence="9 10">
    <name type="scientific">Geovibrio thiophilus</name>
    <dbReference type="NCBI Taxonomy" id="139438"/>
    <lineage>
        <taxon>Bacteria</taxon>
        <taxon>Pseudomonadati</taxon>
        <taxon>Deferribacterota</taxon>
        <taxon>Deferribacteres</taxon>
        <taxon>Deferribacterales</taxon>
        <taxon>Geovibrionaceae</taxon>
        <taxon>Geovibrio</taxon>
    </lineage>
</organism>
<reference evidence="9 10" key="1">
    <citation type="submission" date="2019-01" db="EMBL/GenBank/DDBJ databases">
        <title>Geovibrio thiophilus DSM 11263, complete genome.</title>
        <authorList>
            <person name="Spring S."/>
            <person name="Bunk B."/>
            <person name="Sproer C."/>
        </authorList>
    </citation>
    <scope>NUCLEOTIDE SEQUENCE [LARGE SCALE GENOMIC DNA]</scope>
    <source>
        <strain evidence="9 10">DSM 11263</strain>
    </source>
</reference>
<dbReference type="NCBIfam" id="TIGR01465">
    <property type="entry name" value="cobM_cbiF"/>
    <property type="match status" value="1"/>
</dbReference>
<dbReference type="KEGG" id="gtl:EP073_08515"/>
<dbReference type="PROSITE" id="PS00839">
    <property type="entry name" value="SUMT_1"/>
    <property type="match status" value="1"/>
</dbReference>
<evidence type="ECO:0000256" key="7">
    <source>
        <dbReference type="RuleBase" id="RU003960"/>
    </source>
</evidence>
<evidence type="ECO:0000256" key="2">
    <source>
        <dbReference type="ARBA" id="ARBA00005879"/>
    </source>
</evidence>
<dbReference type="InterPro" id="IPR035996">
    <property type="entry name" value="4pyrrol_Methylase_sf"/>
</dbReference>
<keyword evidence="5 7" id="KW-0808">Transferase</keyword>
<dbReference type="SUPFAM" id="SSF53790">
    <property type="entry name" value="Tetrapyrrole methylase"/>
    <property type="match status" value="1"/>
</dbReference>
<sequence>MAKVYFIGAGPGDPELITLKGINTIKKCETVIYAGSLVSKEILTHCTSTAEIYNSASMNLSEIIEVTKKAVEKGRNVARLHTGDPSVYSALNEQMEELDTLGIEYDIIPGVTALFASAAALRNELTLPEISQTVVISRIEGRTPVPADESVERLASHGGTFCFYLSVDRFADIADTFIKKGWNPDTPAAAVYRASWTDERILRGTLTDLDEKIKESGINKHALIIIGHALGGKGSHSKLYDKDFSHGTRP</sequence>
<dbReference type="InterPro" id="IPR000878">
    <property type="entry name" value="4pyrrol_Mease"/>
</dbReference>
<dbReference type="InterPro" id="IPR006362">
    <property type="entry name" value="Cbl_synth_CobM/CibF"/>
</dbReference>
<dbReference type="InterPro" id="IPR003043">
    <property type="entry name" value="Uropor_MeTrfase_CS"/>
</dbReference>
<evidence type="ECO:0000256" key="6">
    <source>
        <dbReference type="ARBA" id="ARBA00022691"/>
    </source>
</evidence>
<gene>
    <name evidence="9" type="primary">cobM</name>
    <name evidence="9" type="ORF">EP073_08515</name>
</gene>
<proteinExistence type="inferred from homology"/>
<dbReference type="Gene3D" id="3.40.1010.10">
    <property type="entry name" value="Cobalt-precorrin-4 Transmethylase, Domain 1"/>
    <property type="match status" value="1"/>
</dbReference>
<keyword evidence="3" id="KW-0169">Cobalamin biosynthesis</keyword>
<keyword evidence="6" id="KW-0949">S-adenosyl-L-methionine</keyword>
<dbReference type="PANTHER" id="PTHR45790:SF4">
    <property type="entry name" value="COBALT-PRECORRIN-4 C(11)-METHYLTRANSFERASE"/>
    <property type="match status" value="1"/>
</dbReference>
<evidence type="ECO:0000313" key="9">
    <source>
        <dbReference type="EMBL" id="QAR33440.1"/>
    </source>
</evidence>
<protein>
    <submittedName>
        <fullName evidence="9">Precorrin-4 C(11)-methyltransferase</fullName>
        <ecNumber evidence="9">2.1.1.133</ecNumber>
    </submittedName>
</protein>
<dbReference type="Pfam" id="PF00590">
    <property type="entry name" value="TP_methylase"/>
    <property type="match status" value="1"/>
</dbReference>
<dbReference type="GO" id="GO:0032259">
    <property type="term" value="P:methylation"/>
    <property type="evidence" value="ECO:0007669"/>
    <property type="project" value="UniProtKB-KW"/>
</dbReference>
<evidence type="ECO:0000256" key="3">
    <source>
        <dbReference type="ARBA" id="ARBA00022573"/>
    </source>
</evidence>
<evidence type="ECO:0000256" key="4">
    <source>
        <dbReference type="ARBA" id="ARBA00022603"/>
    </source>
</evidence>